<accession>A0ACB9WPF2</accession>
<organism evidence="1 2">
    <name type="scientific">Chaenocephalus aceratus</name>
    <name type="common">Blackfin icefish</name>
    <name type="synonym">Chaenichthys aceratus</name>
    <dbReference type="NCBI Taxonomy" id="36190"/>
    <lineage>
        <taxon>Eukaryota</taxon>
        <taxon>Metazoa</taxon>
        <taxon>Chordata</taxon>
        <taxon>Craniata</taxon>
        <taxon>Vertebrata</taxon>
        <taxon>Euteleostomi</taxon>
        <taxon>Actinopterygii</taxon>
        <taxon>Neopterygii</taxon>
        <taxon>Teleostei</taxon>
        <taxon>Neoteleostei</taxon>
        <taxon>Acanthomorphata</taxon>
        <taxon>Eupercaria</taxon>
        <taxon>Perciformes</taxon>
        <taxon>Notothenioidei</taxon>
        <taxon>Channichthyidae</taxon>
        <taxon>Chaenocephalus</taxon>
    </lineage>
</organism>
<dbReference type="EMBL" id="CM043797">
    <property type="protein sequence ID" value="KAI4815331.1"/>
    <property type="molecule type" value="Genomic_DNA"/>
</dbReference>
<proteinExistence type="predicted"/>
<name>A0ACB9WPF2_CHAAC</name>
<keyword evidence="2" id="KW-1185">Reference proteome</keyword>
<evidence type="ECO:0000313" key="1">
    <source>
        <dbReference type="EMBL" id="KAI4815331.1"/>
    </source>
</evidence>
<sequence length="51" mass="5675">EALRSTCETCVLRGEEEALFLCVKLLHRGENASTFLCLFPFSNHLTTTGSE</sequence>
<feature type="non-terminal residue" evidence="1">
    <location>
        <position position="1"/>
    </location>
</feature>
<reference evidence="1" key="1">
    <citation type="submission" date="2022-05" db="EMBL/GenBank/DDBJ databases">
        <title>Chromosome-level genome of Chaenocephalus aceratus.</title>
        <authorList>
            <person name="Park H."/>
        </authorList>
    </citation>
    <scope>NUCLEOTIDE SEQUENCE</scope>
    <source>
        <strain evidence="1">KU_202001</strain>
    </source>
</reference>
<dbReference type="Proteomes" id="UP001057452">
    <property type="component" value="Chromosome 13"/>
</dbReference>
<evidence type="ECO:0000313" key="2">
    <source>
        <dbReference type="Proteomes" id="UP001057452"/>
    </source>
</evidence>
<protein>
    <submittedName>
        <fullName evidence="1">Uncharacterized protein</fullName>
    </submittedName>
</protein>
<comment type="caution">
    <text evidence="1">The sequence shown here is derived from an EMBL/GenBank/DDBJ whole genome shotgun (WGS) entry which is preliminary data.</text>
</comment>
<feature type="non-terminal residue" evidence="1">
    <location>
        <position position="51"/>
    </location>
</feature>
<gene>
    <name evidence="1" type="ORF">KUCAC02_005480</name>
</gene>